<reference evidence="7 8" key="1">
    <citation type="submission" date="2019-10" db="EMBL/GenBank/DDBJ databases">
        <title>Georgenia wutianyii sp. nov. and Georgenia yuyongxinii sp. nov. isolated from plateau pika (Ochotona curzoniae) in the Qinghai-Tibet plateau of China.</title>
        <authorList>
            <person name="Tian Z."/>
        </authorList>
    </citation>
    <scope>NUCLEOTIDE SEQUENCE [LARGE SCALE GENOMIC DNA]</scope>
    <source>
        <strain evidence="7 8">JCM 19765</strain>
    </source>
</reference>
<evidence type="ECO:0000256" key="2">
    <source>
        <dbReference type="ARBA" id="ARBA00007801"/>
    </source>
</evidence>
<feature type="domain" description="FAD-binding" evidence="6">
    <location>
        <begin position="2"/>
        <end position="343"/>
    </location>
</feature>
<proteinExistence type="inferred from homology"/>
<dbReference type="SUPFAM" id="SSF52833">
    <property type="entry name" value="Thioredoxin-like"/>
    <property type="match status" value="1"/>
</dbReference>
<keyword evidence="4" id="KW-0274">FAD</keyword>
<dbReference type="InterPro" id="IPR002938">
    <property type="entry name" value="FAD-bd"/>
</dbReference>
<evidence type="ECO:0000256" key="5">
    <source>
        <dbReference type="SAM" id="MobiDB-lite"/>
    </source>
</evidence>
<feature type="region of interest" description="Disordered" evidence="5">
    <location>
        <begin position="397"/>
        <end position="427"/>
    </location>
</feature>
<evidence type="ECO:0000256" key="1">
    <source>
        <dbReference type="ARBA" id="ARBA00001974"/>
    </source>
</evidence>
<dbReference type="AlphaFoldDB" id="A0A6N7EL00"/>
<protein>
    <submittedName>
        <fullName evidence="7">Monooxygenase</fullName>
    </submittedName>
</protein>
<keyword evidence="7" id="KW-0560">Oxidoreductase</keyword>
<keyword evidence="7" id="KW-0503">Monooxygenase</keyword>
<evidence type="ECO:0000313" key="8">
    <source>
        <dbReference type="Proteomes" id="UP000437709"/>
    </source>
</evidence>
<keyword evidence="3" id="KW-0285">Flavoprotein</keyword>
<name>A0A6N7EL00_9MICO</name>
<accession>A0A6N7EL00</accession>
<comment type="caution">
    <text evidence="7">The sequence shown here is derived from an EMBL/GenBank/DDBJ whole genome shotgun (WGS) entry which is preliminary data.</text>
</comment>
<dbReference type="GO" id="GO:0071949">
    <property type="term" value="F:FAD binding"/>
    <property type="evidence" value="ECO:0007669"/>
    <property type="project" value="InterPro"/>
</dbReference>
<dbReference type="Proteomes" id="UP000437709">
    <property type="component" value="Unassembled WGS sequence"/>
</dbReference>
<dbReference type="GO" id="GO:0016709">
    <property type="term" value="F:oxidoreductase activity, acting on paired donors, with incorporation or reduction of molecular oxygen, NAD(P)H as one donor, and incorporation of one atom of oxygen"/>
    <property type="evidence" value="ECO:0007669"/>
    <property type="project" value="UniProtKB-ARBA"/>
</dbReference>
<dbReference type="PANTHER" id="PTHR43004:SF19">
    <property type="entry name" value="BINDING MONOOXYGENASE, PUTATIVE (JCVI)-RELATED"/>
    <property type="match status" value="1"/>
</dbReference>
<dbReference type="Gene3D" id="3.50.50.60">
    <property type="entry name" value="FAD/NAD(P)-binding domain"/>
    <property type="match status" value="1"/>
</dbReference>
<keyword evidence="8" id="KW-1185">Reference proteome</keyword>
<dbReference type="InterPro" id="IPR050641">
    <property type="entry name" value="RIFMO-like"/>
</dbReference>
<evidence type="ECO:0000259" key="6">
    <source>
        <dbReference type="Pfam" id="PF01494"/>
    </source>
</evidence>
<dbReference type="EMBL" id="WHPC01000005">
    <property type="protein sequence ID" value="MPV35944.1"/>
    <property type="molecule type" value="Genomic_DNA"/>
</dbReference>
<dbReference type="Pfam" id="PF21274">
    <property type="entry name" value="Rng_hyd_C"/>
    <property type="match status" value="1"/>
</dbReference>
<comment type="similarity">
    <text evidence="2">Belongs to the PheA/TfdB FAD monooxygenase family.</text>
</comment>
<dbReference type="Gene3D" id="3.40.30.120">
    <property type="match status" value="1"/>
</dbReference>
<evidence type="ECO:0000313" key="7">
    <source>
        <dbReference type="EMBL" id="MPV35944.1"/>
    </source>
</evidence>
<dbReference type="InterPro" id="IPR036249">
    <property type="entry name" value="Thioredoxin-like_sf"/>
</dbReference>
<dbReference type="PANTHER" id="PTHR43004">
    <property type="entry name" value="TRK SYSTEM POTASSIUM UPTAKE PROTEIN"/>
    <property type="match status" value="1"/>
</dbReference>
<dbReference type="Gene3D" id="3.30.70.2450">
    <property type="match status" value="1"/>
</dbReference>
<dbReference type="Pfam" id="PF01494">
    <property type="entry name" value="FAD_binding_3"/>
    <property type="match status" value="1"/>
</dbReference>
<sequence length="542" mass="58453">MDVDVLVVGAGPTGLTLAAELARNGTSFRVVDRNLDRAHESRALAIQPRTLEVLATLGLSEDLLEHGNAATLLRMHFGRRTVPVRLFDLGLDDTAFPFLLFLSQAETERILVNHLAARGAQIQRGVELTGLRDEAGAVVCGVRSPGGREETVRARYVVGCDGAHSTVRHAARIDFRGAAYPQTFVLSDLEADGIDPGSAHVFVSGRGMLFFFPLGTPATWRLLAMRPRADTTPVERPVTLAEVQALTDAYATGVRVHDPVWMTNFQLHNRGAARYRSGRVFLAGDAAHIHSPAGAQGMNTGIQDAINLGWKLSLVAAGIAAPRLLDTYEPERAPVGRSVLRFTDRAFTIATSTAAPLRVARTWLAPRVIPLALRMRPGRATAFRTVTELRIRYRRSPLSVEGPGAPRRGPRAGDRLPDAPLTTPAGKPSTLHALLATPGFHLLLCGPPRAWTEGTTTMLAEHYASLSVHCLSPQPTSGVLHDPTGVVLDRLGIASRSTAHLLVRPDGHIAYRGGRDLRGLHAYLATWIGWPEVTSPAPSQTT</sequence>
<dbReference type="InterPro" id="IPR036188">
    <property type="entry name" value="FAD/NAD-bd_sf"/>
</dbReference>
<organism evidence="7 8">
    <name type="scientific">Georgenia subflava</name>
    <dbReference type="NCBI Taxonomy" id="1622177"/>
    <lineage>
        <taxon>Bacteria</taxon>
        <taxon>Bacillati</taxon>
        <taxon>Actinomycetota</taxon>
        <taxon>Actinomycetes</taxon>
        <taxon>Micrococcales</taxon>
        <taxon>Bogoriellaceae</taxon>
        <taxon>Georgenia</taxon>
    </lineage>
</organism>
<evidence type="ECO:0000256" key="4">
    <source>
        <dbReference type="ARBA" id="ARBA00022827"/>
    </source>
</evidence>
<gene>
    <name evidence="7" type="ORF">GB881_02580</name>
</gene>
<comment type="cofactor">
    <cofactor evidence="1">
        <name>FAD</name>
        <dbReference type="ChEBI" id="CHEBI:57692"/>
    </cofactor>
</comment>
<evidence type="ECO:0000256" key="3">
    <source>
        <dbReference type="ARBA" id="ARBA00022630"/>
    </source>
</evidence>
<dbReference type="PRINTS" id="PR00420">
    <property type="entry name" value="RNGMNOXGNASE"/>
</dbReference>
<dbReference type="SUPFAM" id="SSF51905">
    <property type="entry name" value="FAD/NAD(P)-binding domain"/>
    <property type="match status" value="1"/>
</dbReference>